<evidence type="ECO:0000256" key="3">
    <source>
        <dbReference type="ARBA" id="ARBA00009284"/>
    </source>
</evidence>
<feature type="domain" description="Glucan biosynthesis periplasmic MdoG C-terminal" evidence="6">
    <location>
        <begin position="35"/>
        <end position="513"/>
    </location>
</feature>
<dbReference type="InterPro" id="IPR014718">
    <property type="entry name" value="GH-type_carb-bd"/>
</dbReference>
<dbReference type="GO" id="GO:0030288">
    <property type="term" value="C:outer membrane-bounded periplasmic space"/>
    <property type="evidence" value="ECO:0007669"/>
    <property type="project" value="TreeGrafter"/>
</dbReference>
<dbReference type="GO" id="GO:0051274">
    <property type="term" value="P:beta-glucan biosynthetic process"/>
    <property type="evidence" value="ECO:0007669"/>
    <property type="project" value="TreeGrafter"/>
</dbReference>
<dbReference type="GO" id="GO:0030246">
    <property type="term" value="F:carbohydrate binding"/>
    <property type="evidence" value="ECO:0007669"/>
    <property type="project" value="InterPro"/>
</dbReference>
<dbReference type="Proteomes" id="UP000005713">
    <property type="component" value="Unassembled WGS sequence"/>
</dbReference>
<dbReference type="PANTHER" id="PTHR30504">
    <property type="entry name" value="GLUCANS BIOSYNTHESIS PROTEIN"/>
    <property type="match status" value="1"/>
</dbReference>
<accession>A3JYL0</accession>
<evidence type="ECO:0000313" key="8">
    <source>
        <dbReference type="Proteomes" id="UP000005713"/>
    </source>
</evidence>
<dbReference type="eggNOG" id="COG3131">
    <property type="taxonomic scope" value="Bacteria"/>
</dbReference>
<dbReference type="Pfam" id="PF04349">
    <property type="entry name" value="MdoG"/>
    <property type="match status" value="1"/>
</dbReference>
<dbReference type="Gene3D" id="2.70.98.10">
    <property type="match status" value="1"/>
</dbReference>
<protein>
    <recommendedName>
        <fullName evidence="4">Glucans biosynthesis protein G</fullName>
    </recommendedName>
</protein>
<sequence>MFAQTFAAALFAASRSAAQTAPEDALAPEAEGTPFSFDWLTDRQRESATHEWTAPPVLDEEVSGLDYDTYRQIQFRPDHARWSDPKARVVLHGYHPGWLFDRPVRLNEIVEGTSRPIRFTGSDFRYGDDIAERFPDDFEFPGIAGFRLNAPLNAPDRFDEVVSFLGASYFRALGKGNVYGLSARGLALNTAIGGEEEFPFFSEFWIERPEPGTSHVVFYAALESPSVAGAYRFAITPGETTTIDVEQRLFFRNDVRQLGIAPLTSMFLFAPNDVGPFHDYRERVHDSEALIVDTTDHRFFRPLRNPETLANSYVGANAPAAFGLVQRNRAFEDYLDAHAYYEKRPSLIVEPVGDWGRGAVRLIEIPTDLESNDNIVAFWVPEGEIRAGDAREFSYRLHWGMAPLGSDTQFARVLRTLTGFGGVAGINPQKDRQKFVIDFEAGKMTEPEDDAPVEEVVSAVNGEIVETVLERLEDPSLWRLVIEVRANGPAPVELKADLQQGNRRLTETWLYQWKKS</sequence>
<evidence type="ECO:0000256" key="1">
    <source>
        <dbReference type="ARBA" id="ARBA00004418"/>
    </source>
</evidence>
<name>A3JYL0_SAGS3</name>
<comment type="similarity">
    <text evidence="3">Belongs to the OpgD/OpgG family.</text>
</comment>
<dbReference type="InterPro" id="IPR011013">
    <property type="entry name" value="Gal_mutarotase_sf_dom"/>
</dbReference>
<dbReference type="EMBL" id="AAYA01000002">
    <property type="protein sequence ID" value="EBA09563.1"/>
    <property type="molecule type" value="Genomic_DNA"/>
</dbReference>
<keyword evidence="5" id="KW-0574">Periplasm</keyword>
<dbReference type="Gene3D" id="2.60.40.10">
    <property type="entry name" value="Immunoglobulins"/>
    <property type="match status" value="1"/>
</dbReference>
<comment type="caution">
    <text evidence="7">The sequence shown here is derived from an EMBL/GenBank/DDBJ whole genome shotgun (WGS) entry which is preliminary data.</text>
</comment>
<dbReference type="UniPathway" id="UPA00637"/>
<evidence type="ECO:0000256" key="4">
    <source>
        <dbReference type="ARBA" id="ARBA00015376"/>
    </source>
</evidence>
<keyword evidence="8" id="KW-1185">Reference proteome</keyword>
<comment type="pathway">
    <text evidence="2">Glycan metabolism; osmoregulated periplasmic glucan (OPG) biosynthesis.</text>
</comment>
<gene>
    <name evidence="7" type="ORF">SSE37_07143</name>
</gene>
<evidence type="ECO:0000313" key="7">
    <source>
        <dbReference type="EMBL" id="EBA09563.1"/>
    </source>
</evidence>
<reference evidence="7 8" key="1">
    <citation type="submission" date="2006-06" db="EMBL/GenBank/DDBJ databases">
        <authorList>
            <person name="Moran M.A."/>
            <person name="Ferriera S."/>
            <person name="Johnson J."/>
            <person name="Kravitz S."/>
            <person name="Beeson K."/>
            <person name="Sutton G."/>
            <person name="Rogers Y.-H."/>
            <person name="Friedman R."/>
            <person name="Frazier M."/>
            <person name="Venter J.C."/>
        </authorList>
    </citation>
    <scope>NUCLEOTIDE SEQUENCE [LARGE SCALE GENOMIC DNA]</scope>
    <source>
        <strain evidence="7 8">E-37</strain>
    </source>
</reference>
<comment type="subcellular location">
    <subcellularLocation>
        <location evidence="1">Periplasm</location>
    </subcellularLocation>
</comment>
<evidence type="ECO:0000256" key="2">
    <source>
        <dbReference type="ARBA" id="ARBA00005001"/>
    </source>
</evidence>
<dbReference type="PIRSF" id="PIRSF006281">
    <property type="entry name" value="MdoG"/>
    <property type="match status" value="1"/>
</dbReference>
<dbReference type="InterPro" id="IPR007444">
    <property type="entry name" value="Glucan_biosyn_MdoG_C"/>
</dbReference>
<dbReference type="SUPFAM" id="SSF81296">
    <property type="entry name" value="E set domains"/>
    <property type="match status" value="1"/>
</dbReference>
<dbReference type="GO" id="GO:0003824">
    <property type="term" value="F:catalytic activity"/>
    <property type="evidence" value="ECO:0007669"/>
    <property type="project" value="InterPro"/>
</dbReference>
<dbReference type="AlphaFoldDB" id="A3JYL0"/>
<dbReference type="SUPFAM" id="SSF74650">
    <property type="entry name" value="Galactose mutarotase-like"/>
    <property type="match status" value="1"/>
</dbReference>
<dbReference type="RefSeq" id="WP_005855603.1">
    <property type="nucleotide sequence ID" value="NZ_AAYA01000002.1"/>
</dbReference>
<dbReference type="InterPro" id="IPR014438">
    <property type="entry name" value="Glucan_biosyn_MdoG/MdoD"/>
</dbReference>
<dbReference type="InterPro" id="IPR014756">
    <property type="entry name" value="Ig_E-set"/>
</dbReference>
<proteinExistence type="inferred from homology"/>
<dbReference type="InterPro" id="IPR013783">
    <property type="entry name" value="Ig-like_fold"/>
</dbReference>
<evidence type="ECO:0000256" key="5">
    <source>
        <dbReference type="ARBA" id="ARBA00022764"/>
    </source>
</evidence>
<dbReference type="PANTHER" id="PTHR30504:SF4">
    <property type="entry name" value="GLUCANS BIOSYNTHESIS PROTEIN G"/>
    <property type="match status" value="1"/>
</dbReference>
<evidence type="ECO:0000259" key="6">
    <source>
        <dbReference type="Pfam" id="PF04349"/>
    </source>
</evidence>
<organism evidence="7 8">
    <name type="scientific">Sagittula stellata (strain ATCC 700073 / DSM 11524 / E-37)</name>
    <dbReference type="NCBI Taxonomy" id="388399"/>
    <lineage>
        <taxon>Bacteria</taxon>
        <taxon>Pseudomonadati</taxon>
        <taxon>Pseudomonadota</taxon>
        <taxon>Alphaproteobacteria</taxon>
        <taxon>Rhodobacterales</taxon>
        <taxon>Roseobacteraceae</taxon>
        <taxon>Sagittula</taxon>
    </lineage>
</organism>